<evidence type="ECO:0000256" key="2">
    <source>
        <dbReference type="ARBA" id="ARBA00022801"/>
    </source>
</evidence>
<name>A0AB36CHZ5_9CORY</name>
<dbReference type="PANTHER" id="PTHR43142">
    <property type="entry name" value="CARBOXYLIC ESTER HYDROLASE"/>
    <property type="match status" value="1"/>
</dbReference>
<comment type="similarity">
    <text evidence="1 3">Belongs to the type-B carboxylesterase/lipase family.</text>
</comment>
<sequence>MSTVSTVIVKAPAGIYQGLSHDGVNFFHSIDFLDLPTRFAPAQPAEFAPEQLFDATVERPHEIALSISTPDDALPGSDHPVVVYIHGGRFESGTHEDPRAEGTANARHGVVQVQLGYRVGFEGFVQFPGDEPHAYRGIDDCQVGLEWVQKNIEAFGGDPTNVTIIGQSAGATTALWLMRKDHYRGGFRRVIAISPCYPRHSFAQRKGTLRAFFGKPITRRSFEKASPKRLKRTFKLFRTRYILDMALGPAPFQPEELADVPVLLASTRDEFYHDIGGKWADNLKDSFFKRWIIKKTSILMGLRKESYDLWKFAADKIDPTRTMGRSIGDTQIRRWVAWAGDAAPGDTWMLEFTKTTKPALHCDELRYLFGVHTVDVRDEKKAETARILNNWVQSFIRTGKPEGLPQYRAQSEEDRRTVMVYNLETGEQTIEKGTLDYLYPAYPMNLEEMGF</sequence>
<dbReference type="PANTHER" id="PTHR43142:SF1">
    <property type="entry name" value="CARBOXYLIC ESTER HYDROLASE"/>
    <property type="match status" value="1"/>
</dbReference>
<protein>
    <recommendedName>
        <fullName evidence="3">Carboxylic ester hydrolase</fullName>
        <ecNumber evidence="3">3.1.1.-</ecNumber>
    </recommendedName>
</protein>
<dbReference type="EC" id="3.1.1.-" evidence="3"/>
<dbReference type="Pfam" id="PF00135">
    <property type="entry name" value="COesterase"/>
    <property type="match status" value="1"/>
</dbReference>
<dbReference type="InterPro" id="IPR029058">
    <property type="entry name" value="AB_hydrolase_fold"/>
</dbReference>
<feature type="domain" description="Carboxylesterase type B" evidence="4">
    <location>
        <begin position="64"/>
        <end position="195"/>
    </location>
</feature>
<dbReference type="EMBL" id="JABAFZ010000002">
    <property type="protein sequence ID" value="NME88449.1"/>
    <property type="molecule type" value="Genomic_DNA"/>
</dbReference>
<evidence type="ECO:0000313" key="5">
    <source>
        <dbReference type="EMBL" id="NME88449.1"/>
    </source>
</evidence>
<keyword evidence="2 3" id="KW-0378">Hydrolase</keyword>
<dbReference type="SUPFAM" id="SSF53474">
    <property type="entry name" value="alpha/beta-Hydrolases"/>
    <property type="match status" value="1"/>
</dbReference>
<dbReference type="InterPro" id="IPR002018">
    <property type="entry name" value="CarbesteraseB"/>
</dbReference>
<evidence type="ECO:0000313" key="6">
    <source>
        <dbReference type="Proteomes" id="UP000544551"/>
    </source>
</evidence>
<dbReference type="Proteomes" id="UP000544551">
    <property type="component" value="Unassembled WGS sequence"/>
</dbReference>
<evidence type="ECO:0000256" key="3">
    <source>
        <dbReference type="RuleBase" id="RU361235"/>
    </source>
</evidence>
<proteinExistence type="inferred from homology"/>
<dbReference type="InterPro" id="IPR019826">
    <property type="entry name" value="Carboxylesterase_B_AS"/>
</dbReference>
<dbReference type="PROSITE" id="PS00122">
    <property type="entry name" value="CARBOXYLESTERASE_B_1"/>
    <property type="match status" value="1"/>
</dbReference>
<dbReference type="RefSeq" id="WP_168968975.1">
    <property type="nucleotide sequence ID" value="NZ_CAPYMD010000019.1"/>
</dbReference>
<evidence type="ECO:0000259" key="4">
    <source>
        <dbReference type="Pfam" id="PF00135"/>
    </source>
</evidence>
<reference evidence="5 6" key="1">
    <citation type="submission" date="2020-04" db="EMBL/GenBank/DDBJ databases">
        <authorList>
            <person name="Hitch T.C.A."/>
            <person name="Wylensek D."/>
            <person name="Clavel T."/>
        </authorList>
    </citation>
    <scope>NUCLEOTIDE SEQUENCE [LARGE SCALE GENOMIC DNA]</scope>
    <source>
        <strain evidence="5 6">BL-383-APC-3D</strain>
    </source>
</reference>
<comment type="caution">
    <text evidence="5">The sequence shown here is derived from an EMBL/GenBank/DDBJ whole genome shotgun (WGS) entry which is preliminary data.</text>
</comment>
<dbReference type="AlphaFoldDB" id="A0AB36CHZ5"/>
<accession>A0AB36CHZ5</accession>
<dbReference type="GO" id="GO:0016787">
    <property type="term" value="F:hydrolase activity"/>
    <property type="evidence" value="ECO:0007669"/>
    <property type="project" value="UniProtKB-KW"/>
</dbReference>
<organism evidence="5 6">
    <name type="scientific">Corynebacterium stationis</name>
    <dbReference type="NCBI Taxonomy" id="1705"/>
    <lineage>
        <taxon>Bacteria</taxon>
        <taxon>Bacillati</taxon>
        <taxon>Actinomycetota</taxon>
        <taxon>Actinomycetes</taxon>
        <taxon>Mycobacteriales</taxon>
        <taxon>Corynebacteriaceae</taxon>
        <taxon>Corynebacterium</taxon>
    </lineage>
</organism>
<evidence type="ECO:0000256" key="1">
    <source>
        <dbReference type="ARBA" id="ARBA00005964"/>
    </source>
</evidence>
<dbReference type="Gene3D" id="3.40.50.1820">
    <property type="entry name" value="alpha/beta hydrolase"/>
    <property type="match status" value="1"/>
</dbReference>
<gene>
    <name evidence="5" type="ORF">HF853_01885</name>
</gene>